<comment type="subcellular location">
    <subcellularLocation>
        <location evidence="1">Cell envelope</location>
    </subcellularLocation>
    <subcellularLocation>
        <location evidence="2">Membrane</location>
        <topology evidence="2">Single-pass type I membrane protein</topology>
    </subcellularLocation>
</comment>
<evidence type="ECO:0008006" key="14">
    <source>
        <dbReference type="Google" id="ProtNLM"/>
    </source>
</evidence>
<evidence type="ECO:0000256" key="5">
    <source>
        <dbReference type="ARBA" id="ARBA00022692"/>
    </source>
</evidence>
<dbReference type="SUPFAM" id="SSF52058">
    <property type="entry name" value="L domain-like"/>
    <property type="match status" value="1"/>
</dbReference>
<comment type="similarity">
    <text evidence="3">Belongs to the RLP family.</text>
</comment>
<evidence type="ECO:0000256" key="2">
    <source>
        <dbReference type="ARBA" id="ARBA00004479"/>
    </source>
</evidence>
<keyword evidence="9" id="KW-0472">Membrane</keyword>
<dbReference type="AlphaFoldDB" id="A0A087G0K3"/>
<dbReference type="OrthoDB" id="676979at2759"/>
<evidence type="ECO:0000256" key="1">
    <source>
        <dbReference type="ARBA" id="ARBA00004196"/>
    </source>
</evidence>
<keyword evidence="8" id="KW-1133">Transmembrane helix</keyword>
<evidence type="ECO:0000256" key="11">
    <source>
        <dbReference type="SAM" id="SignalP"/>
    </source>
</evidence>
<evidence type="ECO:0000256" key="10">
    <source>
        <dbReference type="ARBA" id="ARBA00023180"/>
    </source>
</evidence>
<keyword evidence="5" id="KW-0812">Transmembrane</keyword>
<sequence length="203" mass="22693">MDKTTTLLFFLFTLLFTSSLSNDLCHKGDLKTVLKIKKSLSRHNNLLPWYPEILCRYDPAGKNHVTSLTISEAPISGQIPPEVGDLPYLEYLVFTQLPNLTGPIQPTIAKLKKLQVLELSWTKLTGPIPDFLGQLKELTHIFLGKNKLTGPIPESFGSFLGNVPELYLWNNQLSGSIPKSLGNLNFSLIDFSENKLQVRSLQG</sequence>
<dbReference type="GO" id="GO:0016020">
    <property type="term" value="C:membrane"/>
    <property type="evidence" value="ECO:0007669"/>
    <property type="project" value="UniProtKB-SubCell"/>
</dbReference>
<evidence type="ECO:0000256" key="4">
    <source>
        <dbReference type="ARBA" id="ARBA00022614"/>
    </source>
</evidence>
<dbReference type="Proteomes" id="UP000029120">
    <property type="component" value="Unassembled WGS sequence"/>
</dbReference>
<dbReference type="InterPro" id="IPR001611">
    <property type="entry name" value="Leu-rich_rpt"/>
</dbReference>
<feature type="chain" id="PRO_5001821607" description="Leucine-rich repeat-containing N-terminal plant-type domain-containing protein" evidence="11">
    <location>
        <begin position="22"/>
        <end position="203"/>
    </location>
</feature>
<dbReference type="InterPro" id="IPR032675">
    <property type="entry name" value="LRR_dom_sf"/>
</dbReference>
<accession>A0A087G0K3</accession>
<reference evidence="13" key="1">
    <citation type="journal article" date="2015" name="Nat. Plants">
        <title>Genome expansion of Arabis alpina linked with retrotransposition and reduced symmetric DNA methylation.</title>
        <authorList>
            <person name="Willing E.M."/>
            <person name="Rawat V."/>
            <person name="Mandakova T."/>
            <person name="Maumus F."/>
            <person name="James G.V."/>
            <person name="Nordstroem K.J."/>
            <person name="Becker C."/>
            <person name="Warthmann N."/>
            <person name="Chica C."/>
            <person name="Szarzynska B."/>
            <person name="Zytnicki M."/>
            <person name="Albani M.C."/>
            <person name="Kiefer C."/>
            <person name="Bergonzi S."/>
            <person name="Castaings L."/>
            <person name="Mateos J.L."/>
            <person name="Berns M.C."/>
            <person name="Bujdoso N."/>
            <person name="Piofczyk T."/>
            <person name="de Lorenzo L."/>
            <person name="Barrero-Sicilia C."/>
            <person name="Mateos I."/>
            <person name="Piednoel M."/>
            <person name="Hagmann J."/>
            <person name="Chen-Min-Tao R."/>
            <person name="Iglesias-Fernandez R."/>
            <person name="Schuster S.C."/>
            <person name="Alonso-Blanco C."/>
            <person name="Roudier F."/>
            <person name="Carbonero P."/>
            <person name="Paz-Ares J."/>
            <person name="Davis S.J."/>
            <person name="Pecinka A."/>
            <person name="Quesneville H."/>
            <person name="Colot V."/>
            <person name="Lysak M.A."/>
            <person name="Weigel D."/>
            <person name="Coupland G."/>
            <person name="Schneeberger K."/>
        </authorList>
    </citation>
    <scope>NUCLEOTIDE SEQUENCE [LARGE SCALE GENOMIC DNA]</scope>
    <source>
        <strain evidence="13">cv. Pajares</strain>
    </source>
</reference>
<name>A0A087G0K3_ARAAL</name>
<dbReference type="Gramene" id="KFK23405">
    <property type="protein sequence ID" value="KFK23405"/>
    <property type="gene ID" value="AALP_AAs61696U000100"/>
</dbReference>
<evidence type="ECO:0000313" key="13">
    <source>
        <dbReference type="Proteomes" id="UP000029120"/>
    </source>
</evidence>
<dbReference type="PANTHER" id="PTHR48059:SF33">
    <property type="entry name" value="POLYGALACTURONASE INHIBITOR-LIKE"/>
    <property type="match status" value="1"/>
</dbReference>
<evidence type="ECO:0000313" key="12">
    <source>
        <dbReference type="EMBL" id="KFK23405.1"/>
    </source>
</evidence>
<protein>
    <recommendedName>
        <fullName evidence="14">Leucine-rich repeat-containing N-terminal plant-type domain-containing protein</fullName>
    </recommendedName>
</protein>
<dbReference type="Gene3D" id="3.80.10.10">
    <property type="entry name" value="Ribonuclease Inhibitor"/>
    <property type="match status" value="1"/>
</dbReference>
<keyword evidence="7" id="KW-0677">Repeat</keyword>
<dbReference type="InterPro" id="IPR051848">
    <property type="entry name" value="PGIP"/>
</dbReference>
<keyword evidence="10" id="KW-0325">Glycoprotein</keyword>
<proteinExistence type="inferred from homology"/>
<evidence type="ECO:0000256" key="7">
    <source>
        <dbReference type="ARBA" id="ARBA00022737"/>
    </source>
</evidence>
<feature type="signal peptide" evidence="11">
    <location>
        <begin position="1"/>
        <end position="21"/>
    </location>
</feature>
<dbReference type="OMA" id="GRCHPED"/>
<keyword evidence="6 11" id="KW-0732">Signal</keyword>
<evidence type="ECO:0000256" key="6">
    <source>
        <dbReference type="ARBA" id="ARBA00022729"/>
    </source>
</evidence>
<dbReference type="FunFam" id="3.80.10.10:FF:000041">
    <property type="entry name" value="LRR receptor-like serine/threonine-protein kinase ERECTA"/>
    <property type="match status" value="1"/>
</dbReference>
<dbReference type="eggNOG" id="ENOG502QRQP">
    <property type="taxonomic scope" value="Eukaryota"/>
</dbReference>
<evidence type="ECO:0000256" key="8">
    <source>
        <dbReference type="ARBA" id="ARBA00022989"/>
    </source>
</evidence>
<keyword evidence="13" id="KW-1185">Reference proteome</keyword>
<dbReference type="PANTHER" id="PTHR48059">
    <property type="entry name" value="POLYGALACTURONASE INHIBITOR 1"/>
    <property type="match status" value="1"/>
</dbReference>
<dbReference type="EMBL" id="KL979308">
    <property type="protein sequence ID" value="KFK23405.1"/>
    <property type="molecule type" value="Genomic_DNA"/>
</dbReference>
<gene>
    <name evidence="12" type="ORF">AALP_AAs61696U000100</name>
</gene>
<dbReference type="Pfam" id="PF00560">
    <property type="entry name" value="LRR_1"/>
    <property type="match status" value="3"/>
</dbReference>
<keyword evidence="4" id="KW-0433">Leucine-rich repeat</keyword>
<evidence type="ECO:0000256" key="3">
    <source>
        <dbReference type="ARBA" id="ARBA00009592"/>
    </source>
</evidence>
<evidence type="ECO:0000256" key="9">
    <source>
        <dbReference type="ARBA" id="ARBA00023136"/>
    </source>
</evidence>
<organism evidence="12 13">
    <name type="scientific">Arabis alpina</name>
    <name type="common">Alpine rock-cress</name>
    <dbReference type="NCBI Taxonomy" id="50452"/>
    <lineage>
        <taxon>Eukaryota</taxon>
        <taxon>Viridiplantae</taxon>
        <taxon>Streptophyta</taxon>
        <taxon>Embryophyta</taxon>
        <taxon>Tracheophyta</taxon>
        <taxon>Spermatophyta</taxon>
        <taxon>Magnoliopsida</taxon>
        <taxon>eudicotyledons</taxon>
        <taxon>Gunneridae</taxon>
        <taxon>Pentapetalae</taxon>
        <taxon>rosids</taxon>
        <taxon>malvids</taxon>
        <taxon>Brassicales</taxon>
        <taxon>Brassicaceae</taxon>
        <taxon>Arabideae</taxon>
        <taxon>Arabis</taxon>
    </lineage>
</organism>